<accession>A0A316A8T1</accession>
<evidence type="ECO:0000313" key="1">
    <source>
        <dbReference type="EMBL" id="PWJ53390.1"/>
    </source>
</evidence>
<dbReference type="AlphaFoldDB" id="A0A316A8T1"/>
<sequence length="202" mass="23866">MEYNQEKALEIIIKYNLSPITAKVWKTRGRIPEKYLNDTFIPRILAQNRADMAQYNRGMEVFSNPKINTSALLEVSGVSKSSYFDAIRKSQEPRVMLDFNSFLTIKKELNRYRIKVKSLIEELANKQYYSDFDKKRLDQLFFSNIICVAQLIGCNRNDPQDKSFIAYHRLLARNRGRMSLHEDWEVEYVIDRFSIFLLETSI</sequence>
<comment type="caution">
    <text evidence="1">The sequence shown here is derived from an EMBL/GenBank/DDBJ whole genome shotgun (WGS) entry which is preliminary data.</text>
</comment>
<dbReference type="Proteomes" id="UP000245880">
    <property type="component" value="Unassembled WGS sequence"/>
</dbReference>
<gene>
    <name evidence="1" type="ORF">CLV98_1233</name>
</gene>
<keyword evidence="2" id="KW-1185">Reference proteome</keyword>
<protein>
    <submittedName>
        <fullName evidence="1">Uncharacterized protein</fullName>
    </submittedName>
</protein>
<name>A0A316A8T1_9BACT</name>
<reference evidence="1 2" key="1">
    <citation type="submission" date="2018-03" db="EMBL/GenBank/DDBJ databases">
        <title>Genomic Encyclopedia of Archaeal and Bacterial Type Strains, Phase II (KMG-II): from individual species to whole genera.</title>
        <authorList>
            <person name="Goeker M."/>
        </authorList>
    </citation>
    <scope>NUCLEOTIDE SEQUENCE [LARGE SCALE GENOMIC DNA]</scope>
    <source>
        <strain evidence="1 2">DSM 100346</strain>
    </source>
</reference>
<evidence type="ECO:0000313" key="2">
    <source>
        <dbReference type="Proteomes" id="UP000245880"/>
    </source>
</evidence>
<organism evidence="1 2">
    <name type="scientific">Dyadobacter jejuensis</name>
    <dbReference type="NCBI Taxonomy" id="1082580"/>
    <lineage>
        <taxon>Bacteria</taxon>
        <taxon>Pseudomonadati</taxon>
        <taxon>Bacteroidota</taxon>
        <taxon>Cytophagia</taxon>
        <taxon>Cytophagales</taxon>
        <taxon>Spirosomataceae</taxon>
        <taxon>Dyadobacter</taxon>
    </lineage>
</organism>
<proteinExistence type="predicted"/>
<dbReference type="RefSeq" id="WP_109678160.1">
    <property type="nucleotide sequence ID" value="NZ_QGDT01000023.1"/>
</dbReference>
<dbReference type="EMBL" id="QGDT01000023">
    <property type="protein sequence ID" value="PWJ53390.1"/>
    <property type="molecule type" value="Genomic_DNA"/>
</dbReference>